<dbReference type="GO" id="GO:0033176">
    <property type="term" value="C:proton-transporting V-type ATPase complex"/>
    <property type="evidence" value="ECO:0007669"/>
    <property type="project" value="TreeGrafter"/>
</dbReference>
<dbReference type="InterPro" id="IPR008388">
    <property type="entry name" value="Ac45_acc_su"/>
</dbReference>
<dbReference type="PANTHER" id="PTHR12471:SF2">
    <property type="entry name" value="V-TYPE PROTON ATPASE SUBUNIT S1"/>
    <property type="match status" value="1"/>
</dbReference>
<sequence length="307" mass="33299">MTALVGRKMAVVADLAVISLLLFWGPFPVAPSHQVPVLLWSSESSMWTSQPSINSGHVLTDIQLGHYLGPALQKGPRNILLFLQEKLSIEDFTAFGGVYGNKQDSAFPNLESIMESSPSSLVLPAVDWYAANILQTYLKEELKVSILHVDPSTLLELKLNESVPSVLVIRLPYASSTSLMAAKDVLRANDEVIGQVLSTIKSEGVPYTALLTALRPSRVIKESSFAVGSLGRQLLATADPLPSYPPVYYNSTRNGTCILFWASNITVVVDDVEVDLTGRTFQGGDVNLNGSSCNTSNTVLELKYEKA</sequence>
<gene>
    <name evidence="1" type="ORF">GDO86_014665</name>
</gene>
<protein>
    <submittedName>
        <fullName evidence="1">Uncharacterized protein</fullName>
    </submittedName>
</protein>
<accession>A0A8T2JXY5</accession>
<keyword evidence="2" id="KW-1185">Reference proteome</keyword>
<dbReference type="GO" id="GO:0001671">
    <property type="term" value="F:ATPase activator activity"/>
    <property type="evidence" value="ECO:0007669"/>
    <property type="project" value="TreeGrafter"/>
</dbReference>
<comment type="caution">
    <text evidence="1">The sequence shown here is derived from an EMBL/GenBank/DDBJ whole genome shotgun (WGS) entry which is preliminary data.</text>
</comment>
<evidence type="ECO:0000313" key="1">
    <source>
        <dbReference type="EMBL" id="KAG8447281.1"/>
    </source>
</evidence>
<dbReference type="Proteomes" id="UP000812440">
    <property type="component" value="Chromosome 8_10"/>
</dbReference>
<name>A0A8T2JXY5_9PIPI</name>
<reference evidence="1" key="1">
    <citation type="thesis" date="2020" institute="ProQuest LLC" country="789 East Eisenhower Parkway, Ann Arbor, MI, USA">
        <title>Comparative Genomics and Chromosome Evolution.</title>
        <authorList>
            <person name="Mudd A.B."/>
        </authorList>
    </citation>
    <scope>NUCLEOTIDE SEQUENCE</scope>
    <source>
        <strain evidence="1">Female2</strain>
        <tissue evidence="1">Blood</tissue>
    </source>
</reference>
<evidence type="ECO:0000313" key="2">
    <source>
        <dbReference type="Proteomes" id="UP000812440"/>
    </source>
</evidence>
<dbReference type="AlphaFoldDB" id="A0A8T2JXY5"/>
<dbReference type="GO" id="GO:0030641">
    <property type="term" value="P:regulation of cellular pH"/>
    <property type="evidence" value="ECO:0007669"/>
    <property type="project" value="TreeGrafter"/>
</dbReference>
<organism evidence="1 2">
    <name type="scientific">Hymenochirus boettgeri</name>
    <name type="common">Congo dwarf clawed frog</name>
    <dbReference type="NCBI Taxonomy" id="247094"/>
    <lineage>
        <taxon>Eukaryota</taxon>
        <taxon>Metazoa</taxon>
        <taxon>Chordata</taxon>
        <taxon>Craniata</taxon>
        <taxon>Vertebrata</taxon>
        <taxon>Euteleostomi</taxon>
        <taxon>Amphibia</taxon>
        <taxon>Batrachia</taxon>
        <taxon>Anura</taxon>
        <taxon>Pipoidea</taxon>
        <taxon>Pipidae</taxon>
        <taxon>Pipinae</taxon>
        <taxon>Hymenochirus</taxon>
    </lineage>
</organism>
<dbReference type="OrthoDB" id="9985059at2759"/>
<dbReference type="PANTHER" id="PTHR12471">
    <property type="entry name" value="VACUOLAR ATP SYNTHASE SUBUNIT S1"/>
    <property type="match status" value="1"/>
</dbReference>
<proteinExistence type="predicted"/>
<dbReference type="EMBL" id="JAACNH010000003">
    <property type="protein sequence ID" value="KAG8447281.1"/>
    <property type="molecule type" value="Genomic_DNA"/>
</dbReference>